<dbReference type="Pfam" id="PF08882">
    <property type="entry name" value="Acetone_carb_G"/>
    <property type="match status" value="1"/>
</dbReference>
<dbReference type="Pfam" id="PF02538">
    <property type="entry name" value="Hydantoinase_B"/>
    <property type="match status" value="1"/>
</dbReference>
<reference evidence="3 4" key="1">
    <citation type="submission" date="2018-10" db="EMBL/GenBank/DDBJ databases">
        <title>Natrarchaeobius chitinivorans gen. nov., sp. nov., and Natrarchaeobius haloalkaliphilus sp. nov., alkaliphilic, chitin-utilizing haloarchaea from hypersaline alkaline lakes.</title>
        <authorList>
            <person name="Sorokin D.Y."/>
            <person name="Elcheninov A.G."/>
            <person name="Kostrikina N.A."/>
            <person name="Bale N.J."/>
            <person name="Sinninghe Damste J.S."/>
            <person name="Khijniak T.V."/>
            <person name="Kublanov I.V."/>
            <person name="Toshchakov S.V."/>
        </authorList>
    </citation>
    <scope>NUCLEOTIDE SEQUENCE [LARGE SCALE GENOMIC DNA]</scope>
    <source>
        <strain evidence="3 4">AArcht4T</strain>
    </source>
</reference>
<dbReference type="InterPro" id="IPR003692">
    <property type="entry name" value="Hydantoinase_B"/>
</dbReference>
<keyword evidence="4" id="KW-1185">Reference proteome</keyword>
<dbReference type="GO" id="GO:0017168">
    <property type="term" value="F:5-oxoprolinase (ATP-hydrolyzing) activity"/>
    <property type="evidence" value="ECO:0007669"/>
    <property type="project" value="TreeGrafter"/>
</dbReference>
<dbReference type="GO" id="GO:0006749">
    <property type="term" value="P:glutathione metabolic process"/>
    <property type="evidence" value="ECO:0007669"/>
    <property type="project" value="TreeGrafter"/>
</dbReference>
<feature type="domain" description="Hydantoinase B/oxoprolinase" evidence="2">
    <location>
        <begin position="20"/>
        <end position="568"/>
    </location>
</feature>
<proteinExistence type="predicted"/>
<evidence type="ECO:0000313" key="3">
    <source>
        <dbReference type="EMBL" id="RQG94905.1"/>
    </source>
</evidence>
<comment type="caution">
    <text evidence="3">The sequence shown here is derived from an EMBL/GenBank/DDBJ whole genome shotgun (WGS) entry which is preliminary data.</text>
</comment>
<accession>A0A3N6PD84</accession>
<dbReference type="EMBL" id="REGA01000007">
    <property type="protein sequence ID" value="RQG94905.1"/>
    <property type="molecule type" value="Genomic_DNA"/>
</dbReference>
<dbReference type="OrthoDB" id="8261at2157"/>
<dbReference type="Proteomes" id="UP000282323">
    <property type="component" value="Unassembled WGS sequence"/>
</dbReference>
<dbReference type="AlphaFoldDB" id="A0A3N6PD84"/>
<dbReference type="PANTHER" id="PTHR11365">
    <property type="entry name" value="5-OXOPROLINASE RELATED"/>
    <property type="match status" value="1"/>
</dbReference>
<protein>
    <submittedName>
        <fullName evidence="3">Hydantoinase B/oxoprolinase family protein</fullName>
    </submittedName>
</protein>
<evidence type="ECO:0000259" key="2">
    <source>
        <dbReference type="Pfam" id="PF02538"/>
    </source>
</evidence>
<evidence type="ECO:0000313" key="4">
    <source>
        <dbReference type="Proteomes" id="UP000282323"/>
    </source>
</evidence>
<name>A0A3N6PD84_NATCH</name>
<dbReference type="InterPro" id="IPR016750">
    <property type="entry name" value="Aceto_COase_bsu/gsu"/>
</dbReference>
<dbReference type="RefSeq" id="WP_124195561.1">
    <property type="nucleotide sequence ID" value="NZ_REGA01000007.1"/>
</dbReference>
<dbReference type="GO" id="GO:0005829">
    <property type="term" value="C:cytosol"/>
    <property type="evidence" value="ECO:0007669"/>
    <property type="project" value="TreeGrafter"/>
</dbReference>
<gene>
    <name evidence="3" type="ORF">EA473_10425</name>
</gene>
<feature type="compositionally biased region" description="Basic and acidic residues" evidence="1">
    <location>
        <begin position="607"/>
        <end position="623"/>
    </location>
</feature>
<evidence type="ECO:0000256" key="1">
    <source>
        <dbReference type="SAM" id="MobiDB-lite"/>
    </source>
</evidence>
<dbReference type="InterPro" id="IPR045079">
    <property type="entry name" value="Oxoprolinase-like"/>
</dbReference>
<dbReference type="PANTHER" id="PTHR11365:SF23">
    <property type="entry name" value="HYPOTHETICAL 5-OXOPROLINASE (EUROFUNG)-RELATED"/>
    <property type="match status" value="1"/>
</dbReference>
<feature type="region of interest" description="Disordered" evidence="1">
    <location>
        <begin position="597"/>
        <end position="636"/>
    </location>
</feature>
<sequence>MSDTTETPETDIDLSVEGIDPITFQIIKHRLEQVTDEAVEALKRVSGAPNTNEGHDLMVALYTRDGALLTGGVGFLHHYLGASEATKKIIDRFEGDIQEGDVFILNDPYTAALHPPDVYIISPIFFDGELQAFSASFVHVADIGAIDPGGFSPNSTSVYHEGFQTPGMKLIEGGEMRQDVLDTILNMSRDPGMVELDLRSEIAANNVAKDRLTELMEEYSADTVERVGRELIDQSEKKFRKRLLELPDGRWEERQYLDSQAEDEMYTVQLALEKEGDSLTFDFEGTSGESKYGMNCTYIATVGGVMAPLFPLMCHDMTWNDGIIKVVDVDAPSGTIVNAERPAPISIATVGTLQMCNSLSTLAVSKLLGSHDSYADRATGVWHGAHAHVSIEIGREEGTHVEALTDTFAGSGGARAFDDGVDLGGEVVNIVARWGNVERHEAVLPLCYLNRQYVSDSGGPGEYRGGVGHEYAVTPVPSADFEHIDVVTMGRGVDLPHSTGVFGGYPGSNIEYALHEDAELWGRDSDESFPPERDEMPESRGMQWGVTPLEEDDVFYLRFAGSGGYGDPLKRDPDDVGSDVADGVIDQETASTVYGLDVDVDSGEIVEDNRNSSREERLEKADSPSETIEDVETTPTDNYLSADLRVVTGDDGTPYASCGDCGTLLARADEDWKEGAAVLESPVARTGVHTEGPEDYCLREFLCPDCGTLHDTEVSERDDHHLISRLSP</sequence>
<organism evidence="3 4">
    <name type="scientific">Natrarchaeobius chitinivorans</name>
    <dbReference type="NCBI Taxonomy" id="1679083"/>
    <lineage>
        <taxon>Archaea</taxon>
        <taxon>Methanobacteriati</taxon>
        <taxon>Methanobacteriota</taxon>
        <taxon>Stenosarchaea group</taxon>
        <taxon>Halobacteria</taxon>
        <taxon>Halobacteriales</taxon>
        <taxon>Natrialbaceae</taxon>
        <taxon>Natrarchaeobius</taxon>
    </lineage>
</organism>